<gene>
    <name evidence="6" type="ORF">DSM112329_04636</name>
</gene>
<organism evidence="6">
    <name type="scientific">Paraconexibacter sp. AEG42_29</name>
    <dbReference type="NCBI Taxonomy" id="2997339"/>
    <lineage>
        <taxon>Bacteria</taxon>
        <taxon>Bacillati</taxon>
        <taxon>Actinomycetota</taxon>
        <taxon>Thermoleophilia</taxon>
        <taxon>Solirubrobacterales</taxon>
        <taxon>Paraconexibacteraceae</taxon>
        <taxon>Paraconexibacter</taxon>
    </lineage>
</organism>
<dbReference type="GO" id="GO:0016887">
    <property type="term" value="F:ATP hydrolysis activity"/>
    <property type="evidence" value="ECO:0007669"/>
    <property type="project" value="InterPro"/>
</dbReference>
<dbReference type="SUPFAM" id="SSF52540">
    <property type="entry name" value="P-loop containing nucleoside triphosphate hydrolases"/>
    <property type="match status" value="1"/>
</dbReference>
<reference evidence="6" key="1">
    <citation type="submission" date="2022-12" db="EMBL/GenBank/DDBJ databases">
        <title>Paraconexibacter alkalitolerans sp. nov. and Baekduia alba sp. nov., isolated from soil and emended description of the genera Paraconexibacter (Chun et al., 2020) and Baekduia (An et al., 2020).</title>
        <authorList>
            <person name="Vieira S."/>
            <person name="Huber K.J."/>
            <person name="Geppert A."/>
            <person name="Wolf J."/>
            <person name="Neumann-Schaal M."/>
            <person name="Muesken M."/>
            <person name="Overmann J."/>
        </authorList>
    </citation>
    <scope>NUCLEOTIDE SEQUENCE</scope>
    <source>
        <strain evidence="6">AEG42_29</strain>
    </source>
</reference>
<proteinExistence type="predicted"/>
<keyword evidence="2" id="KW-0547">Nucleotide-binding</keyword>
<dbReference type="PROSITE" id="PS00211">
    <property type="entry name" value="ABC_TRANSPORTER_1"/>
    <property type="match status" value="1"/>
</dbReference>
<keyword evidence="1" id="KW-0813">Transport</keyword>
<name>A0AAU7B1K0_9ACTN</name>
<evidence type="ECO:0000256" key="1">
    <source>
        <dbReference type="ARBA" id="ARBA00022448"/>
    </source>
</evidence>
<protein>
    <submittedName>
        <fullName evidence="6">ABC transporter</fullName>
    </submittedName>
</protein>
<evidence type="ECO:0000256" key="2">
    <source>
        <dbReference type="ARBA" id="ARBA00022741"/>
    </source>
</evidence>
<dbReference type="KEGG" id="parq:DSM112329_04636"/>
<dbReference type="InterPro" id="IPR003439">
    <property type="entry name" value="ABC_transporter-like_ATP-bd"/>
</dbReference>
<dbReference type="CDD" id="cd03261">
    <property type="entry name" value="ABC_Org_Solvent_Resistant"/>
    <property type="match status" value="1"/>
</dbReference>
<accession>A0AAU7B1K0</accession>
<sequence length="411" mass="42903">MPPPESVSTIPGASGDMDPRMADAPLRSALESVLSQRLRAVRRLRHAMTSVCFVTPTEAVTVLLDRSPPVVAADDEPAEVEIELTAAQAQAFAAGALPLTAAIVGGQVRHRGPVRKYLEVDPILRALLGRTDGGGAGSGDAGAAVPAAGGPPDSAALDPDLLAIETRGVHKAFGSSSVLKGVDLRIPEGVISVILGPSGTGKSVLLQHILGLMSPDAGEVLVRGAPLSRMSRSELLGLRREIGVMFQDGALFSAMNVYDNVAFPLRQHSNLDEREIRRVVEQHLDGVGLAGAASRMPGELSGGMKKRAGLARALVLNPGIVLCDEPDSGLDPVRTALLGDLLVDQHAEYGGTMVVVTHNVALAQSISDHISVLWQGQVLQDGLSEQILQSDSAFVRQFLAGDTVGPLTMDA</sequence>
<feature type="domain" description="ABC transporter" evidence="5">
    <location>
        <begin position="164"/>
        <end position="400"/>
    </location>
</feature>
<dbReference type="AlphaFoldDB" id="A0AAU7B1K0"/>
<dbReference type="Pfam" id="PF00005">
    <property type="entry name" value="ABC_tran"/>
    <property type="match status" value="1"/>
</dbReference>
<evidence type="ECO:0000256" key="4">
    <source>
        <dbReference type="SAM" id="MobiDB-lite"/>
    </source>
</evidence>
<evidence type="ECO:0000313" key="6">
    <source>
        <dbReference type="EMBL" id="XAY07746.1"/>
    </source>
</evidence>
<dbReference type="SMART" id="SM00382">
    <property type="entry name" value="AAA"/>
    <property type="match status" value="1"/>
</dbReference>
<feature type="region of interest" description="Disordered" evidence="4">
    <location>
        <begin position="1"/>
        <end position="21"/>
    </location>
</feature>
<dbReference type="Gene3D" id="3.40.50.300">
    <property type="entry name" value="P-loop containing nucleotide triphosphate hydrolases"/>
    <property type="match status" value="1"/>
</dbReference>
<evidence type="ECO:0000259" key="5">
    <source>
        <dbReference type="PROSITE" id="PS50893"/>
    </source>
</evidence>
<dbReference type="InterPro" id="IPR003593">
    <property type="entry name" value="AAA+_ATPase"/>
</dbReference>
<dbReference type="GO" id="GO:0005524">
    <property type="term" value="F:ATP binding"/>
    <property type="evidence" value="ECO:0007669"/>
    <property type="project" value="UniProtKB-KW"/>
</dbReference>
<feature type="compositionally biased region" description="Polar residues" evidence="4">
    <location>
        <begin position="1"/>
        <end position="11"/>
    </location>
</feature>
<evidence type="ECO:0000256" key="3">
    <source>
        <dbReference type="ARBA" id="ARBA00022840"/>
    </source>
</evidence>
<dbReference type="PANTHER" id="PTHR43023:SF6">
    <property type="entry name" value="INTERMEMBRANE PHOSPHOLIPID TRANSPORT SYSTEM ATP-BINDING PROTEIN MLAF"/>
    <property type="match status" value="1"/>
</dbReference>
<dbReference type="InterPro" id="IPR017871">
    <property type="entry name" value="ABC_transporter-like_CS"/>
</dbReference>
<dbReference type="InterPro" id="IPR027417">
    <property type="entry name" value="P-loop_NTPase"/>
</dbReference>
<dbReference type="PROSITE" id="PS50893">
    <property type="entry name" value="ABC_TRANSPORTER_2"/>
    <property type="match status" value="1"/>
</dbReference>
<dbReference type="PANTHER" id="PTHR43023">
    <property type="entry name" value="PROTEIN TRIGALACTOSYLDIACYLGLYCEROL 3, CHLOROPLASTIC"/>
    <property type="match status" value="1"/>
</dbReference>
<keyword evidence="3" id="KW-0067">ATP-binding</keyword>
<dbReference type="EMBL" id="CP114014">
    <property type="protein sequence ID" value="XAY07746.1"/>
    <property type="molecule type" value="Genomic_DNA"/>
</dbReference>